<dbReference type="AlphaFoldDB" id="A0A1E3Q8A3"/>
<reference evidence="3 4" key="1">
    <citation type="journal article" date="2016" name="Proc. Natl. Acad. Sci. U.S.A.">
        <title>Comparative genomics of biotechnologically important yeasts.</title>
        <authorList>
            <person name="Riley R."/>
            <person name="Haridas S."/>
            <person name="Wolfe K.H."/>
            <person name="Lopes M.R."/>
            <person name="Hittinger C.T."/>
            <person name="Goeker M."/>
            <person name="Salamov A.A."/>
            <person name="Wisecaver J.H."/>
            <person name="Long T.M."/>
            <person name="Calvey C.H."/>
            <person name="Aerts A.L."/>
            <person name="Barry K.W."/>
            <person name="Choi C."/>
            <person name="Clum A."/>
            <person name="Coughlan A.Y."/>
            <person name="Deshpande S."/>
            <person name="Douglass A.P."/>
            <person name="Hanson S.J."/>
            <person name="Klenk H.-P."/>
            <person name="LaButti K.M."/>
            <person name="Lapidus A."/>
            <person name="Lindquist E.A."/>
            <person name="Lipzen A.M."/>
            <person name="Meier-Kolthoff J.P."/>
            <person name="Ohm R.A."/>
            <person name="Otillar R.P."/>
            <person name="Pangilinan J.L."/>
            <person name="Peng Y."/>
            <person name="Rokas A."/>
            <person name="Rosa C.A."/>
            <person name="Scheuner C."/>
            <person name="Sibirny A.A."/>
            <person name="Slot J.C."/>
            <person name="Stielow J.B."/>
            <person name="Sun H."/>
            <person name="Kurtzman C.P."/>
            <person name="Blackwell M."/>
            <person name="Grigoriev I.V."/>
            <person name="Jeffries T.W."/>
        </authorList>
    </citation>
    <scope>NUCLEOTIDE SEQUENCE [LARGE SCALE GENOMIC DNA]</scope>
    <source>
        <strain evidence="3 4">NRRL Y-11557</strain>
    </source>
</reference>
<evidence type="ECO:0000313" key="4">
    <source>
        <dbReference type="Proteomes" id="UP000094385"/>
    </source>
</evidence>
<organism evidence="3 4">
    <name type="scientific">Lipomyces starkeyi NRRL Y-11557</name>
    <dbReference type="NCBI Taxonomy" id="675824"/>
    <lineage>
        <taxon>Eukaryota</taxon>
        <taxon>Fungi</taxon>
        <taxon>Dikarya</taxon>
        <taxon>Ascomycota</taxon>
        <taxon>Saccharomycotina</taxon>
        <taxon>Lipomycetes</taxon>
        <taxon>Lipomycetales</taxon>
        <taxon>Lipomycetaceae</taxon>
        <taxon>Lipomyces</taxon>
    </lineage>
</organism>
<name>A0A1E3Q8A3_LIPST</name>
<dbReference type="Proteomes" id="UP000094385">
    <property type="component" value="Unassembled WGS sequence"/>
</dbReference>
<accession>A0A1E3Q8A3</accession>
<evidence type="ECO:0000256" key="1">
    <source>
        <dbReference type="SAM" id="MobiDB-lite"/>
    </source>
</evidence>
<gene>
    <name evidence="3" type="ORF">LIPSTDRAFT_71582</name>
</gene>
<evidence type="ECO:0000313" key="3">
    <source>
        <dbReference type="EMBL" id="ODQ73217.1"/>
    </source>
</evidence>
<dbReference type="STRING" id="675824.A0A1E3Q8A3"/>
<feature type="region of interest" description="Disordered" evidence="1">
    <location>
        <begin position="285"/>
        <end position="309"/>
    </location>
</feature>
<protein>
    <recommendedName>
        <fullName evidence="2">RSE1/DDB1/CPSF1 C-terminal domain-containing protein</fullName>
    </recommendedName>
</protein>
<dbReference type="EMBL" id="KV454294">
    <property type="protein sequence ID" value="ODQ73217.1"/>
    <property type="molecule type" value="Genomic_DNA"/>
</dbReference>
<dbReference type="Gene3D" id="2.130.10.10">
    <property type="entry name" value="YVTN repeat-like/Quinoprotein amine dehydrogenase"/>
    <property type="match status" value="1"/>
</dbReference>
<proteinExistence type="predicted"/>
<evidence type="ECO:0000259" key="2">
    <source>
        <dbReference type="Pfam" id="PF03178"/>
    </source>
</evidence>
<feature type="domain" description="RSE1/DDB1/CPSF1 C-terminal" evidence="2">
    <location>
        <begin position="15"/>
        <end position="231"/>
    </location>
</feature>
<sequence length="443" mass="49584">MSFSSSASQRPLDVEIKKQFSWSTPDAVWAIAQFQPYSLAYAAGSKVYLKTLNVETLKFEPNPAEITIRSPAVNLSSDGDLIYASTRNNSVVVLAYRNNSLVFVESDAVARSMLHHQVYIHDFVVGADKDRAIFGLYSHRERRHFSNMALQFKFVLPTAVSRLRIGRFVPVRDHPDIDDGGPFAVIAADNECVPDPEFEDVIVGAGINGSVYGIRILSQEEYQKLSYHFRRVVREICRHYRRQRRSSQRGLGSSESSPNAGKYPLGLGLIPKEFGISQVLIDSNLGPHGLPDSEKERDRRRRRMSADMIDVPSDQLSGLAVAGKFPSETSLRHIDGDVFVYLNDLLLRLRSLSASNVEHTNSHSSSTDLQDPSTLHANTQSQRDNNDDVAALSENSVVSDDEDLYDDSSESSHYYRFSASMADDESHLQSQEWINRIVNGIVL</sequence>
<dbReference type="GO" id="GO:0003676">
    <property type="term" value="F:nucleic acid binding"/>
    <property type="evidence" value="ECO:0007669"/>
    <property type="project" value="InterPro"/>
</dbReference>
<dbReference type="InterPro" id="IPR004871">
    <property type="entry name" value="RSE1/DDB1/CPSF1_C"/>
</dbReference>
<feature type="compositionally biased region" description="Polar residues" evidence="1">
    <location>
        <begin position="358"/>
        <end position="383"/>
    </location>
</feature>
<keyword evidence="4" id="KW-1185">Reference proteome</keyword>
<feature type="region of interest" description="Disordered" evidence="1">
    <location>
        <begin position="358"/>
        <end position="388"/>
    </location>
</feature>
<dbReference type="GO" id="GO:0005634">
    <property type="term" value="C:nucleus"/>
    <property type="evidence" value="ECO:0007669"/>
    <property type="project" value="InterPro"/>
</dbReference>
<dbReference type="InterPro" id="IPR015943">
    <property type="entry name" value="WD40/YVTN_repeat-like_dom_sf"/>
</dbReference>
<dbReference type="OrthoDB" id="20774at2759"/>
<dbReference type="Pfam" id="PF03178">
    <property type="entry name" value="CPSF_A"/>
    <property type="match status" value="1"/>
</dbReference>